<gene>
    <name evidence="2" type="ORF">ABIE04_001794</name>
</gene>
<dbReference type="RefSeq" id="WP_354548895.1">
    <property type="nucleotide sequence ID" value="NZ_JBEPSD010000001.1"/>
</dbReference>
<name>A0ABV2PWP7_9GAMM</name>
<keyword evidence="1" id="KW-0732">Signal</keyword>
<feature type="chain" id="PRO_5047379371" evidence="1">
    <location>
        <begin position="20"/>
        <end position="111"/>
    </location>
</feature>
<accession>A0ABV2PWP7</accession>
<reference evidence="2 3" key="1">
    <citation type="submission" date="2024-06" db="EMBL/GenBank/DDBJ databases">
        <title>Sorghum-associated microbial communities from plants grown in Nebraska, USA.</title>
        <authorList>
            <person name="Schachtman D."/>
        </authorList>
    </citation>
    <scope>NUCLEOTIDE SEQUENCE [LARGE SCALE GENOMIC DNA]</scope>
    <source>
        <strain evidence="2 3">1757</strain>
    </source>
</reference>
<organism evidence="2 3">
    <name type="scientific">Rhodanobacter soli</name>
    <dbReference type="NCBI Taxonomy" id="590609"/>
    <lineage>
        <taxon>Bacteria</taxon>
        <taxon>Pseudomonadati</taxon>
        <taxon>Pseudomonadota</taxon>
        <taxon>Gammaproteobacteria</taxon>
        <taxon>Lysobacterales</taxon>
        <taxon>Rhodanobacteraceae</taxon>
        <taxon>Rhodanobacter</taxon>
    </lineage>
</organism>
<comment type="caution">
    <text evidence="2">The sequence shown here is derived from an EMBL/GenBank/DDBJ whole genome shotgun (WGS) entry which is preliminary data.</text>
</comment>
<protein>
    <submittedName>
        <fullName evidence="2">Uncharacterized protein</fullName>
    </submittedName>
</protein>
<dbReference type="Proteomes" id="UP001549251">
    <property type="component" value="Unassembled WGS sequence"/>
</dbReference>
<proteinExistence type="predicted"/>
<evidence type="ECO:0000313" key="2">
    <source>
        <dbReference type="EMBL" id="MET4569467.1"/>
    </source>
</evidence>
<keyword evidence="3" id="KW-1185">Reference proteome</keyword>
<feature type="signal peptide" evidence="1">
    <location>
        <begin position="1"/>
        <end position="19"/>
    </location>
</feature>
<evidence type="ECO:0000313" key="3">
    <source>
        <dbReference type="Proteomes" id="UP001549251"/>
    </source>
</evidence>
<evidence type="ECO:0000256" key="1">
    <source>
        <dbReference type="SAM" id="SignalP"/>
    </source>
</evidence>
<dbReference type="EMBL" id="JBEPSD010000001">
    <property type="protein sequence ID" value="MET4569467.1"/>
    <property type="molecule type" value="Genomic_DNA"/>
</dbReference>
<sequence>MKVITVLLLALFFSHAAKASEPRCSHEATEQANKLLTFHMGAAFDGRMSFESPRQKPSIKNPRDAKQKFNVLEVTANVSPHGLYRMRFIYFAPLGSDCTLMGQEILEFARL</sequence>